<feature type="compositionally biased region" description="Polar residues" evidence="1">
    <location>
        <begin position="1"/>
        <end position="11"/>
    </location>
</feature>
<organism evidence="2 3">
    <name type="scientific">Streptomyces pyxinicus</name>
    <dbReference type="NCBI Taxonomy" id="2970331"/>
    <lineage>
        <taxon>Bacteria</taxon>
        <taxon>Bacillati</taxon>
        <taxon>Actinomycetota</taxon>
        <taxon>Actinomycetes</taxon>
        <taxon>Kitasatosporales</taxon>
        <taxon>Streptomycetaceae</taxon>
        <taxon>Streptomyces</taxon>
    </lineage>
</organism>
<comment type="caution">
    <text evidence="2">The sequence shown here is derived from an EMBL/GenBank/DDBJ whole genome shotgun (WGS) entry which is preliminary data.</text>
</comment>
<keyword evidence="3" id="KW-1185">Reference proteome</keyword>
<feature type="region of interest" description="Disordered" evidence="1">
    <location>
        <begin position="306"/>
        <end position="347"/>
    </location>
</feature>
<feature type="region of interest" description="Disordered" evidence="1">
    <location>
        <begin position="1"/>
        <end position="20"/>
    </location>
</feature>
<protein>
    <submittedName>
        <fullName evidence="2">L-tyrosine 3-hydroxylase</fullName>
    </submittedName>
</protein>
<dbReference type="Proteomes" id="UP001205612">
    <property type="component" value="Unassembled WGS sequence"/>
</dbReference>
<proteinExistence type="predicted"/>
<gene>
    <name evidence="2" type="ORF">NX794_34430</name>
</gene>
<evidence type="ECO:0000313" key="2">
    <source>
        <dbReference type="EMBL" id="MCS0606270.1"/>
    </source>
</evidence>
<evidence type="ECO:0000256" key="1">
    <source>
        <dbReference type="SAM" id="MobiDB-lite"/>
    </source>
</evidence>
<dbReference type="RefSeq" id="WP_258783630.1">
    <property type="nucleotide sequence ID" value="NZ_JANUGP010000049.1"/>
</dbReference>
<accession>A0ABT2BDY3</accession>
<reference evidence="2 3" key="1">
    <citation type="submission" date="2022-08" db="EMBL/GenBank/DDBJ databases">
        <authorList>
            <person name="Somphong A."/>
            <person name="Phongsopitanun W."/>
        </authorList>
    </citation>
    <scope>NUCLEOTIDE SEQUENCE [LARGE SCALE GENOMIC DNA]</scope>
    <source>
        <strain evidence="2 3">LP11</strain>
    </source>
</reference>
<feature type="compositionally biased region" description="Pro residues" evidence="1">
    <location>
        <begin position="314"/>
        <end position="333"/>
    </location>
</feature>
<sequence length="347" mass="36450">MSALDGTSPTGQLEADGTGYGGRPYGLEPLLLPPAPVPYRVDGPLARRYADLLGTGPGPETGPAAGPGAPGGADCAERLFWFRWITGHQVTFLLWQELARRAAEAAEPTAPAPASADEVAAAARLVRGYSAMLLYTASCTRDVYHRVIRPSMALHHPAFSGAWARDYTPVRPLLRGRLPAAWAGRADALLGECALNETVHEGIAEKLVPGAPSLLQAAAGDGRALPRDVRAVLFDLYFLTVHAPCPPAEAAVQLLRRVRAVREDLAANGLYPAGASSRAERPAALRAEPVEEIEHTVSRLLGRLARDSVGCSGPGPPGTDPPTGPARDPSPPRPFEHPLEGSGCHGA</sequence>
<feature type="region of interest" description="Disordered" evidence="1">
    <location>
        <begin position="51"/>
        <end position="70"/>
    </location>
</feature>
<name>A0ABT2BDY3_9ACTN</name>
<dbReference type="EMBL" id="JANUGP010000049">
    <property type="protein sequence ID" value="MCS0606270.1"/>
    <property type="molecule type" value="Genomic_DNA"/>
</dbReference>
<evidence type="ECO:0000313" key="3">
    <source>
        <dbReference type="Proteomes" id="UP001205612"/>
    </source>
</evidence>